<dbReference type="SMART" id="SM00448">
    <property type="entry name" value="REC"/>
    <property type="match status" value="1"/>
</dbReference>
<dbReference type="Gene3D" id="2.60.40.10">
    <property type="entry name" value="Immunoglobulins"/>
    <property type="match status" value="1"/>
</dbReference>
<dbReference type="Gene3D" id="3.40.50.2300">
    <property type="match status" value="1"/>
</dbReference>
<evidence type="ECO:0000256" key="1">
    <source>
        <dbReference type="ARBA" id="ARBA00000085"/>
    </source>
</evidence>
<protein>
    <recommendedName>
        <fullName evidence="2">histidine kinase</fullName>
        <ecNumber evidence="2">2.7.13.3</ecNumber>
    </recommendedName>
</protein>
<feature type="domain" description="HTH araC/xylS-type" evidence="10">
    <location>
        <begin position="1247"/>
        <end position="1346"/>
    </location>
</feature>
<comment type="catalytic activity">
    <reaction evidence="1">
        <text>ATP + protein L-histidine = ADP + protein N-phospho-L-histidine.</text>
        <dbReference type="EC" id="2.7.13.3"/>
    </reaction>
</comment>
<dbReference type="InterPro" id="IPR018062">
    <property type="entry name" value="HTH_AraC-typ_CS"/>
</dbReference>
<dbReference type="CDD" id="cd17574">
    <property type="entry name" value="REC_OmpR"/>
    <property type="match status" value="1"/>
</dbReference>
<dbReference type="InterPro" id="IPR004358">
    <property type="entry name" value="Sig_transdc_His_kin-like_C"/>
</dbReference>
<evidence type="ECO:0000256" key="7">
    <source>
        <dbReference type="PROSITE-ProRule" id="PRU00169"/>
    </source>
</evidence>
<dbReference type="InterPro" id="IPR011006">
    <property type="entry name" value="CheY-like_superfamily"/>
</dbReference>
<keyword evidence="14" id="KW-1185">Reference proteome</keyword>
<evidence type="ECO:0000259" key="10">
    <source>
        <dbReference type="PROSITE" id="PS01124"/>
    </source>
</evidence>
<name>A0ABW4IBP7_9SPHI</name>
<evidence type="ECO:0000256" key="2">
    <source>
        <dbReference type="ARBA" id="ARBA00012438"/>
    </source>
</evidence>
<gene>
    <name evidence="13" type="ORF">ACFSAH_09665</name>
</gene>
<dbReference type="Gene3D" id="1.10.287.130">
    <property type="match status" value="1"/>
</dbReference>
<evidence type="ECO:0000313" key="14">
    <source>
        <dbReference type="Proteomes" id="UP001597118"/>
    </source>
</evidence>
<dbReference type="PROSITE" id="PS00041">
    <property type="entry name" value="HTH_ARAC_FAMILY_1"/>
    <property type="match status" value="1"/>
</dbReference>
<dbReference type="SUPFAM" id="SSF63829">
    <property type="entry name" value="Calcium-dependent phosphotriesterase"/>
    <property type="match status" value="3"/>
</dbReference>
<dbReference type="InterPro" id="IPR011110">
    <property type="entry name" value="Reg_prop"/>
</dbReference>
<dbReference type="Gene3D" id="3.30.565.10">
    <property type="entry name" value="Histidine kinase-like ATPase, C-terminal domain"/>
    <property type="match status" value="1"/>
</dbReference>
<dbReference type="InterPro" id="IPR009057">
    <property type="entry name" value="Homeodomain-like_sf"/>
</dbReference>
<dbReference type="PROSITE" id="PS01124">
    <property type="entry name" value="HTH_ARAC_FAMILY_2"/>
    <property type="match status" value="1"/>
</dbReference>
<dbReference type="InterPro" id="IPR013783">
    <property type="entry name" value="Ig-like_fold"/>
</dbReference>
<dbReference type="InterPro" id="IPR005467">
    <property type="entry name" value="His_kinase_dom"/>
</dbReference>
<dbReference type="Pfam" id="PF00072">
    <property type="entry name" value="Response_reg"/>
    <property type="match status" value="1"/>
</dbReference>
<dbReference type="InterPro" id="IPR015943">
    <property type="entry name" value="WD40/YVTN_repeat-like_dom_sf"/>
</dbReference>
<dbReference type="InterPro" id="IPR003594">
    <property type="entry name" value="HATPase_dom"/>
</dbReference>
<organism evidence="13 14">
    <name type="scientific">Pseudopedobacter beijingensis</name>
    <dbReference type="NCBI Taxonomy" id="1207056"/>
    <lineage>
        <taxon>Bacteria</taxon>
        <taxon>Pseudomonadati</taxon>
        <taxon>Bacteroidota</taxon>
        <taxon>Sphingobacteriia</taxon>
        <taxon>Sphingobacteriales</taxon>
        <taxon>Sphingobacteriaceae</taxon>
        <taxon>Pseudopedobacter</taxon>
    </lineage>
</organism>
<dbReference type="Proteomes" id="UP001597118">
    <property type="component" value="Unassembled WGS sequence"/>
</dbReference>
<evidence type="ECO:0000259" key="12">
    <source>
        <dbReference type="PROSITE" id="PS50110"/>
    </source>
</evidence>
<feature type="signal peptide" evidence="9">
    <location>
        <begin position="1"/>
        <end position="23"/>
    </location>
</feature>
<dbReference type="InterPro" id="IPR018060">
    <property type="entry name" value="HTH_AraC"/>
</dbReference>
<feature type="domain" description="Response regulatory" evidence="12">
    <location>
        <begin position="1101"/>
        <end position="1216"/>
    </location>
</feature>
<dbReference type="SMART" id="SM00342">
    <property type="entry name" value="HTH_ARAC"/>
    <property type="match status" value="1"/>
</dbReference>
<dbReference type="PROSITE" id="PS50110">
    <property type="entry name" value="RESPONSE_REGULATORY"/>
    <property type="match status" value="1"/>
</dbReference>
<dbReference type="PRINTS" id="PR00344">
    <property type="entry name" value="BCTRLSENSOR"/>
</dbReference>
<evidence type="ECO:0000256" key="5">
    <source>
        <dbReference type="ARBA" id="ARBA00023125"/>
    </source>
</evidence>
<evidence type="ECO:0000313" key="13">
    <source>
        <dbReference type="EMBL" id="MFD1630146.1"/>
    </source>
</evidence>
<dbReference type="PANTHER" id="PTHR43547:SF2">
    <property type="entry name" value="HYBRID SIGNAL TRANSDUCTION HISTIDINE KINASE C"/>
    <property type="match status" value="1"/>
</dbReference>
<dbReference type="SUPFAM" id="SSF47384">
    <property type="entry name" value="Homodimeric domain of signal transducing histidine kinase"/>
    <property type="match status" value="1"/>
</dbReference>
<dbReference type="SUPFAM" id="SSF46689">
    <property type="entry name" value="Homeodomain-like"/>
    <property type="match status" value="1"/>
</dbReference>
<dbReference type="Pfam" id="PF02518">
    <property type="entry name" value="HATPase_c"/>
    <property type="match status" value="1"/>
</dbReference>
<dbReference type="Pfam" id="PF07495">
    <property type="entry name" value="Y_Y_Y"/>
    <property type="match status" value="1"/>
</dbReference>
<feature type="transmembrane region" description="Helical" evidence="8">
    <location>
        <begin position="773"/>
        <end position="793"/>
    </location>
</feature>
<dbReference type="SUPFAM" id="SSF52172">
    <property type="entry name" value="CheY-like"/>
    <property type="match status" value="1"/>
</dbReference>
<evidence type="ECO:0000259" key="11">
    <source>
        <dbReference type="PROSITE" id="PS50109"/>
    </source>
</evidence>
<evidence type="ECO:0000256" key="8">
    <source>
        <dbReference type="SAM" id="Phobius"/>
    </source>
</evidence>
<keyword evidence="6" id="KW-0804">Transcription</keyword>
<dbReference type="PROSITE" id="PS50109">
    <property type="entry name" value="HIS_KIN"/>
    <property type="match status" value="1"/>
</dbReference>
<evidence type="ECO:0000256" key="3">
    <source>
        <dbReference type="ARBA" id="ARBA00022553"/>
    </source>
</evidence>
<reference evidence="14" key="1">
    <citation type="journal article" date="2019" name="Int. J. Syst. Evol. Microbiol.">
        <title>The Global Catalogue of Microorganisms (GCM) 10K type strain sequencing project: providing services to taxonomists for standard genome sequencing and annotation.</title>
        <authorList>
            <consortium name="The Broad Institute Genomics Platform"/>
            <consortium name="The Broad Institute Genome Sequencing Center for Infectious Disease"/>
            <person name="Wu L."/>
            <person name="Ma J."/>
        </authorList>
    </citation>
    <scope>NUCLEOTIDE SEQUENCE [LARGE SCALE GENOMIC DNA]</scope>
    <source>
        <strain evidence="14">CCUG 53762</strain>
    </source>
</reference>
<dbReference type="RefSeq" id="WP_379662523.1">
    <property type="nucleotide sequence ID" value="NZ_JBHUDG010000015.1"/>
</dbReference>
<keyword evidence="8" id="KW-0472">Membrane</keyword>
<dbReference type="Gene3D" id="1.10.10.60">
    <property type="entry name" value="Homeodomain-like"/>
    <property type="match status" value="1"/>
</dbReference>
<dbReference type="SUPFAM" id="SSF55874">
    <property type="entry name" value="ATPase domain of HSP90 chaperone/DNA topoisomerase II/histidine kinase"/>
    <property type="match status" value="1"/>
</dbReference>
<keyword evidence="5" id="KW-0238">DNA-binding</keyword>
<dbReference type="Pfam" id="PF12833">
    <property type="entry name" value="HTH_18"/>
    <property type="match status" value="1"/>
</dbReference>
<feature type="modified residue" description="4-aspartylphosphate" evidence="7">
    <location>
        <position position="1149"/>
    </location>
</feature>
<sequence length="1354" mass="155302">MKRKIVALIFIALSFFLLNQTHAEEFPNVFYGNTIEQKWLPNFSIKDIIQDKSSNIWVATSTGLYRYNINNIIHYDITRYTLDKYLNNEISCIVEDQKGNILVGTQSGLGQFNVNANTIKLISEKDQSITHVTISRGNKIIYIVANRDVYHLTPNSEGNGYNRKIIFDGAVHKKNLIRSVIELDENSYFIAASDGLWLLKNNKLYPTSVRGTVNTLYKDGNTLWVGTAFQGVYKCSIVSDGVVITGNYISRNQLAQVESIQEIKEFNEEGVVFATTTKIILANKQHFPNSLKEKSIFEKNTIRKISIDKTMNIWIGSRNGLFSLNPLTLSTQFNSFDNSIYQNVTINDMLSLTDTHILIATSSLGLKVLDTKNNKIVNTSADELRDVRLLRRSRNGDLIIVADRKFLKTNTDSLWKFSEVASFVSQGGINDVVEVAPDEFWFSHWRDKIIRVKGKKVIPHLDKIYNNVIKSFSSNVHVYVLELDSKNNLWVGTRGEGLLRVNLTTQSMKKFGREDKFPDQILCIKEDSQNRLWVGTRDKGLLLYKPESNSFKVFNHNDGLPSNTISAIQENSIGEVWLSTLNGIAQLNEGKVLSFRAYNKESGIYNAEFSFNISEAGKDGAVYFGADNGIYRFFKISQKHHAIPPLEWTNIDLVKGTANDLEQTTSDNFSKEMLSQVEESGTIVLQHNQNSLQIGFAKLDYTLPKQNFYMYRLLGHDTAWSVLQGEKSMVRYFNLPAGDYMFQAMTTTSNGAWDSAPKSFAIIIKPSFWKTGYAIMIYFVLIIIMGLVIYKIIYRWRSINRKLEKEMESSRIYDQQMVYYADLSHEIKNRLTLIMGPLEEALKNKKVNFQMLNRIYEQGQRLKRFSDQIMNIRKSESGDFLLTVDYERDIVSIISKIVEDARPLAMVKDINIIFEPLQEEISGWCDAEVVEIISMNVLNNAIKYCTPSGTVKVSLDVKYLDNIRQSDTIEGNNLVCIISDTGIGIAEEDISKILLPFYRATDKFNKKDIPGKGIGLDLVARLIKKHHGNMEISSEINEYTSFTFYLPIDKTVFTMNELLPDIKTEPIVISEKNFKDTKSLIFPDSSFENQKRQSQHKKKYKLLLIDDDEEMLSYLEEIFKEEFLVMLANGGEQAIELMNLNEINLIVCDLDMPGINGLTLCGIFKNKPEFSKIPFLLLTGRDSEEQKLVAFENGVDDFVEKPFRSELLSWRVKSLLKNSIQFVKPKTVFVSEPEEIIKETKIEKFIQEVIDLIEKHIDKDYLNVDYLADEMCMSRATFYRKMEEMFGEAPSTFIRKYRLKKAVIYIRTGNYSLKQISDKTGFSNPKYFSKCFKSEFGVLPSEYYRPDSEEETTY</sequence>
<dbReference type="InterPro" id="IPR036097">
    <property type="entry name" value="HisK_dim/P_sf"/>
</dbReference>
<evidence type="ECO:0000256" key="4">
    <source>
        <dbReference type="ARBA" id="ARBA00023015"/>
    </source>
</evidence>
<dbReference type="CDD" id="cd00082">
    <property type="entry name" value="HisKA"/>
    <property type="match status" value="1"/>
</dbReference>
<keyword evidence="3 7" id="KW-0597">Phosphoprotein</keyword>
<dbReference type="InterPro" id="IPR001789">
    <property type="entry name" value="Sig_transdc_resp-reg_receiver"/>
</dbReference>
<dbReference type="InterPro" id="IPR011123">
    <property type="entry name" value="Y_Y_Y"/>
</dbReference>
<feature type="domain" description="Histidine kinase" evidence="11">
    <location>
        <begin position="822"/>
        <end position="1050"/>
    </location>
</feature>
<keyword evidence="4" id="KW-0805">Transcription regulation</keyword>
<dbReference type="SMART" id="SM00387">
    <property type="entry name" value="HATPase_c"/>
    <property type="match status" value="1"/>
</dbReference>
<keyword evidence="8" id="KW-1133">Transmembrane helix</keyword>
<keyword evidence="9" id="KW-0732">Signal</keyword>
<dbReference type="Pfam" id="PF07494">
    <property type="entry name" value="Reg_prop"/>
    <property type="match status" value="2"/>
</dbReference>
<keyword evidence="8" id="KW-0812">Transmembrane</keyword>
<dbReference type="PANTHER" id="PTHR43547">
    <property type="entry name" value="TWO-COMPONENT HISTIDINE KINASE"/>
    <property type="match status" value="1"/>
</dbReference>
<evidence type="ECO:0000256" key="9">
    <source>
        <dbReference type="SAM" id="SignalP"/>
    </source>
</evidence>
<dbReference type="EMBL" id="JBHUDG010000015">
    <property type="protein sequence ID" value="MFD1630146.1"/>
    <property type="molecule type" value="Genomic_DNA"/>
</dbReference>
<comment type="caution">
    <text evidence="13">The sequence shown here is derived from an EMBL/GenBank/DDBJ whole genome shotgun (WGS) entry which is preliminary data.</text>
</comment>
<feature type="chain" id="PRO_5046873111" description="histidine kinase" evidence="9">
    <location>
        <begin position="24"/>
        <end position="1354"/>
    </location>
</feature>
<evidence type="ECO:0000256" key="6">
    <source>
        <dbReference type="ARBA" id="ARBA00023163"/>
    </source>
</evidence>
<dbReference type="InterPro" id="IPR003661">
    <property type="entry name" value="HisK_dim/P_dom"/>
</dbReference>
<dbReference type="Gene3D" id="2.130.10.10">
    <property type="entry name" value="YVTN repeat-like/Quinoprotein amine dehydrogenase"/>
    <property type="match status" value="2"/>
</dbReference>
<proteinExistence type="predicted"/>
<dbReference type="EC" id="2.7.13.3" evidence="2"/>
<dbReference type="InterPro" id="IPR036890">
    <property type="entry name" value="HATPase_C_sf"/>
</dbReference>
<accession>A0ABW4IBP7</accession>